<keyword evidence="5" id="KW-1185">Reference proteome</keyword>
<sequence>MLEVIVNKGVKKLILGIQRNREKFSTYSKQNLNYDEMTMIVKIFGKACQEHEISKRNDVIKIFLHDTFIENLGEFLVNCLNQPQKTYNVISTSVLEHVLNICEAVCCFDANHSALQTILKSITTLTPAFEKGRYNKYSKQIREKVRALSSKVDLTGKGDNQNTKCLESNYGRGVCDLNESQMAAFQAATTQKFTIIRGPPATGKTHLGLQIVKTFLDRKHLWHKRTPILIVCSSDGALDTILEGVATFTSKILRVGGHLKNTRLSRFTLQDLSKREQNVAAEVKTINEKLEEIDDCRGILGFNEFAEVTPHTWFYNAGDDQILQWLLANKESGSNVQKKKTWSKISFSTPERGTRAIVSLKCLQQEINRLEQTTRKQKRQLNKKLSHLKDKHKILTERLAEGKRFKDVADQRPTNTNLTNPEEMQPDDRWKLYFYWLKLYQNELMRKLASFQNKKNDKIDYAVAEIMKDALVVGVTAAKAVALRSSLFSLKSPIVIVEDAADISEAQIVTGMVKHCQHLILFGDHRPTTDDSNSLFERIDSDLSQHYVLNVQYRMRPEISSLLSTVYPSLKDHHSVTARAPVKGMDKCLFFLDRDSDSEITTIRTGKINCEIELFVCLAKYLVSNGYKSKRIAIVAACLGQMDEFRNAIRKHGDLQGVRISDLGNYQAGENEIILLYLMPSSGILLSDRRICFTISRARSGLYVMGNMKQLCHDNEFWVDIKATLQELSAIGQELPLKPLSCIHGQNTVSYVKSAADFIAVSQKSCDKKCEIMPPCGHQCNRLCHVQDVAHAEYKCKEICGR</sequence>
<protein>
    <submittedName>
        <fullName evidence="4">AAA 12 domain containing protein</fullName>
    </submittedName>
</protein>
<dbReference type="GO" id="GO:0031048">
    <property type="term" value="P:regulatory ncRNA-mediated heterochromatin formation"/>
    <property type="evidence" value="ECO:0007669"/>
    <property type="project" value="TreeGrafter"/>
</dbReference>
<dbReference type="EMBL" id="QDEB01099108">
    <property type="protein sequence ID" value="RZC32205.1"/>
    <property type="molecule type" value="Genomic_DNA"/>
</dbReference>
<reference evidence="4 5" key="1">
    <citation type="submission" date="2017-03" db="EMBL/GenBank/DDBJ databases">
        <title>Genome of the blue death feigning beetle - Asbolus verrucosus.</title>
        <authorList>
            <person name="Rider S.D."/>
        </authorList>
    </citation>
    <scope>NUCLEOTIDE SEQUENCE [LARGE SCALE GENOMIC DNA]</scope>
    <source>
        <strain evidence="4">Butters</strain>
        <tissue evidence="4">Head and leg muscle</tissue>
    </source>
</reference>
<dbReference type="CDD" id="cd18808">
    <property type="entry name" value="SF1_C_Upf1"/>
    <property type="match status" value="1"/>
</dbReference>
<name>A0A482VH87_ASBVE</name>
<evidence type="ECO:0000313" key="5">
    <source>
        <dbReference type="Proteomes" id="UP000292052"/>
    </source>
</evidence>
<organism evidence="4 5">
    <name type="scientific">Asbolus verrucosus</name>
    <name type="common">Desert ironclad beetle</name>
    <dbReference type="NCBI Taxonomy" id="1661398"/>
    <lineage>
        <taxon>Eukaryota</taxon>
        <taxon>Metazoa</taxon>
        <taxon>Ecdysozoa</taxon>
        <taxon>Arthropoda</taxon>
        <taxon>Hexapoda</taxon>
        <taxon>Insecta</taxon>
        <taxon>Pterygota</taxon>
        <taxon>Neoptera</taxon>
        <taxon>Endopterygota</taxon>
        <taxon>Coleoptera</taxon>
        <taxon>Polyphaga</taxon>
        <taxon>Cucujiformia</taxon>
        <taxon>Tenebrionidae</taxon>
        <taxon>Pimeliinae</taxon>
        <taxon>Asbolus</taxon>
    </lineage>
</organism>
<dbReference type="InterPro" id="IPR041677">
    <property type="entry name" value="DNA2/NAM7_AAA_11"/>
</dbReference>
<evidence type="ECO:0000256" key="1">
    <source>
        <dbReference type="SAM" id="Coils"/>
    </source>
</evidence>
<comment type="caution">
    <text evidence="4">The sequence shown here is derived from an EMBL/GenBank/DDBJ whole genome shotgun (WGS) entry which is preliminary data.</text>
</comment>
<proteinExistence type="predicted"/>
<evidence type="ECO:0000313" key="4">
    <source>
        <dbReference type="EMBL" id="RZC32205.1"/>
    </source>
</evidence>
<dbReference type="OrthoDB" id="2423195at2759"/>
<evidence type="ECO:0000259" key="3">
    <source>
        <dbReference type="Pfam" id="PF13087"/>
    </source>
</evidence>
<keyword evidence="1" id="KW-0175">Coiled coil</keyword>
<dbReference type="Pfam" id="PF13086">
    <property type="entry name" value="AAA_11"/>
    <property type="match status" value="1"/>
</dbReference>
<feature type="domain" description="DNA2/NAM7 helicase-like C-terminal" evidence="3">
    <location>
        <begin position="533"/>
        <end position="708"/>
    </location>
</feature>
<dbReference type="PANTHER" id="PTHR10887:SF341">
    <property type="entry name" value="NFX1-TYPE ZINC FINGER-CONTAINING PROTEIN 1"/>
    <property type="match status" value="1"/>
</dbReference>
<dbReference type="Gene3D" id="3.40.50.300">
    <property type="entry name" value="P-loop containing nucleotide triphosphate hydrolases"/>
    <property type="match status" value="2"/>
</dbReference>
<dbReference type="InterPro" id="IPR041679">
    <property type="entry name" value="DNA2/NAM7-like_C"/>
</dbReference>
<dbReference type="SUPFAM" id="SSF52540">
    <property type="entry name" value="P-loop containing nucleoside triphosphate hydrolases"/>
    <property type="match status" value="1"/>
</dbReference>
<dbReference type="InterPro" id="IPR027417">
    <property type="entry name" value="P-loop_NTPase"/>
</dbReference>
<dbReference type="Proteomes" id="UP000292052">
    <property type="component" value="Unassembled WGS sequence"/>
</dbReference>
<evidence type="ECO:0000259" key="2">
    <source>
        <dbReference type="Pfam" id="PF13086"/>
    </source>
</evidence>
<dbReference type="AlphaFoldDB" id="A0A482VH87"/>
<feature type="domain" description="DNA2/NAM7 helicase helicase" evidence="2">
    <location>
        <begin position="177"/>
        <end position="526"/>
    </location>
</feature>
<dbReference type="GO" id="GO:0031380">
    <property type="term" value="C:nuclear RNA-directed RNA polymerase complex"/>
    <property type="evidence" value="ECO:0007669"/>
    <property type="project" value="TreeGrafter"/>
</dbReference>
<dbReference type="PANTHER" id="PTHR10887">
    <property type="entry name" value="DNA2/NAM7 HELICASE FAMILY"/>
    <property type="match status" value="1"/>
</dbReference>
<dbReference type="InterPro" id="IPR045055">
    <property type="entry name" value="DNA2/NAM7-like"/>
</dbReference>
<gene>
    <name evidence="4" type="ORF">BDFB_010803</name>
</gene>
<feature type="coiled-coil region" evidence="1">
    <location>
        <begin position="360"/>
        <end position="398"/>
    </location>
</feature>
<dbReference type="Pfam" id="PF13087">
    <property type="entry name" value="AAA_12"/>
    <property type="match status" value="1"/>
</dbReference>
<accession>A0A482VH87</accession>
<dbReference type="GO" id="GO:0004386">
    <property type="term" value="F:helicase activity"/>
    <property type="evidence" value="ECO:0007669"/>
    <property type="project" value="InterPro"/>
</dbReference>
<dbReference type="InterPro" id="IPR047187">
    <property type="entry name" value="SF1_C_Upf1"/>
</dbReference>